<dbReference type="STRING" id="172043.RM53_08890"/>
<sequence>MTRFLTPALIAAALATATTPALAQSPRPAERAAVLQTVRVCGTDVASRTAYQRDHGATPSFVTAQQAVAAYQSGQRWAAPRCMTAHQYDRLAGAPMQRAAL</sequence>
<protein>
    <recommendedName>
        <fullName evidence="4">Secreted protein</fullName>
    </recommendedName>
</protein>
<name>A0A0B4CP87_9CAUL</name>
<reference evidence="2 3" key="1">
    <citation type="submission" date="2014-12" db="EMBL/GenBank/DDBJ databases">
        <title>Genome sequencing of Brevundimonas nasdae TPW30.</title>
        <authorList>
            <person name="Tan P.W."/>
            <person name="Chan K.-G."/>
        </authorList>
    </citation>
    <scope>NUCLEOTIDE SEQUENCE [LARGE SCALE GENOMIC DNA]</scope>
    <source>
        <strain evidence="2 3">TPW30</strain>
    </source>
</reference>
<evidence type="ECO:0000313" key="3">
    <source>
        <dbReference type="Proteomes" id="UP000031166"/>
    </source>
</evidence>
<evidence type="ECO:0000256" key="1">
    <source>
        <dbReference type="SAM" id="SignalP"/>
    </source>
</evidence>
<dbReference type="AlphaFoldDB" id="A0A0B4CP87"/>
<evidence type="ECO:0008006" key="4">
    <source>
        <dbReference type="Google" id="ProtNLM"/>
    </source>
</evidence>
<dbReference type="EMBL" id="JWSY01000012">
    <property type="protein sequence ID" value="KIC58237.1"/>
    <property type="molecule type" value="Genomic_DNA"/>
</dbReference>
<gene>
    <name evidence="2" type="ORF">RM53_08890</name>
</gene>
<dbReference type="RefSeq" id="WP_039246031.1">
    <property type="nucleotide sequence ID" value="NZ_JWSY01000012.1"/>
</dbReference>
<feature type="signal peptide" evidence="1">
    <location>
        <begin position="1"/>
        <end position="23"/>
    </location>
</feature>
<dbReference type="Proteomes" id="UP000031166">
    <property type="component" value="Unassembled WGS sequence"/>
</dbReference>
<comment type="caution">
    <text evidence="2">The sequence shown here is derived from an EMBL/GenBank/DDBJ whole genome shotgun (WGS) entry which is preliminary data.</text>
</comment>
<organism evidence="2 3">
    <name type="scientific">Brevundimonas nasdae</name>
    <dbReference type="NCBI Taxonomy" id="172043"/>
    <lineage>
        <taxon>Bacteria</taxon>
        <taxon>Pseudomonadati</taxon>
        <taxon>Pseudomonadota</taxon>
        <taxon>Alphaproteobacteria</taxon>
        <taxon>Caulobacterales</taxon>
        <taxon>Caulobacteraceae</taxon>
        <taxon>Brevundimonas</taxon>
    </lineage>
</organism>
<evidence type="ECO:0000313" key="2">
    <source>
        <dbReference type="EMBL" id="KIC58237.1"/>
    </source>
</evidence>
<feature type="chain" id="PRO_5002084670" description="Secreted protein" evidence="1">
    <location>
        <begin position="24"/>
        <end position="101"/>
    </location>
</feature>
<keyword evidence="1" id="KW-0732">Signal</keyword>
<proteinExistence type="predicted"/>
<accession>A0A0B4CP87</accession>